<sequence length="231" mass="26557">MKRKIQLSLISLMLVMGLSLGPVNRAEAIPLAAILEIIKQGVKKVIKAIDLKIQRLQNQTIWLQNAQKVLENAMTKLELEGIGNWSEKQRAQYGGLFDELWKVKQVLSQYQRVRDMAQKQAAIVREYQKAWQVLSQSTLLTTAERDAMAATYANILEESVQNLQHLTDVLTAYSIQMGDAERLEIIYRTDKKVQENLNELRSFNSRNFQVLRAREYYPSSNAPIKSLYDLD</sequence>
<evidence type="ECO:0008006" key="4">
    <source>
        <dbReference type="Google" id="ProtNLM"/>
    </source>
</evidence>
<comment type="caution">
    <text evidence="2">The sequence shown here is derived from an EMBL/GenBank/DDBJ whole genome shotgun (WGS) entry which is preliminary data.</text>
</comment>
<keyword evidence="3" id="KW-1185">Reference proteome</keyword>
<dbReference type="EMBL" id="BMIU01000021">
    <property type="protein sequence ID" value="GGF44157.1"/>
    <property type="molecule type" value="Genomic_DNA"/>
</dbReference>
<name>A0ABQ1V9W5_9BACT</name>
<keyword evidence="1" id="KW-0732">Signal</keyword>
<evidence type="ECO:0000256" key="1">
    <source>
        <dbReference type="SAM" id="SignalP"/>
    </source>
</evidence>
<evidence type="ECO:0000313" key="2">
    <source>
        <dbReference type="EMBL" id="GGF44157.1"/>
    </source>
</evidence>
<reference evidence="3" key="1">
    <citation type="journal article" date="2019" name="Int. J. Syst. Evol. Microbiol.">
        <title>The Global Catalogue of Microorganisms (GCM) 10K type strain sequencing project: providing services to taxonomists for standard genome sequencing and annotation.</title>
        <authorList>
            <consortium name="The Broad Institute Genomics Platform"/>
            <consortium name="The Broad Institute Genome Sequencing Center for Infectious Disease"/>
            <person name="Wu L."/>
            <person name="Ma J."/>
        </authorList>
    </citation>
    <scope>NUCLEOTIDE SEQUENCE [LARGE SCALE GENOMIC DNA]</scope>
    <source>
        <strain evidence="3">CGMCC 1.15407</strain>
    </source>
</reference>
<gene>
    <name evidence="2" type="ORF">GCM10011339_35800</name>
</gene>
<accession>A0ABQ1V9W5</accession>
<feature type="chain" id="PRO_5047167809" description="Conjugal transfer protein TraI" evidence="1">
    <location>
        <begin position="29"/>
        <end position="231"/>
    </location>
</feature>
<protein>
    <recommendedName>
        <fullName evidence="4">Conjugal transfer protein TraI</fullName>
    </recommendedName>
</protein>
<feature type="signal peptide" evidence="1">
    <location>
        <begin position="1"/>
        <end position="28"/>
    </location>
</feature>
<evidence type="ECO:0000313" key="3">
    <source>
        <dbReference type="Proteomes" id="UP000647339"/>
    </source>
</evidence>
<organism evidence="2 3">
    <name type="scientific">Echinicola rosea</name>
    <dbReference type="NCBI Taxonomy" id="1807691"/>
    <lineage>
        <taxon>Bacteria</taxon>
        <taxon>Pseudomonadati</taxon>
        <taxon>Bacteroidota</taxon>
        <taxon>Cytophagia</taxon>
        <taxon>Cytophagales</taxon>
        <taxon>Cyclobacteriaceae</taxon>
        <taxon>Echinicola</taxon>
    </lineage>
</organism>
<proteinExistence type="predicted"/>
<dbReference type="Proteomes" id="UP000647339">
    <property type="component" value="Unassembled WGS sequence"/>
</dbReference>
<dbReference type="RefSeq" id="WP_137404373.1">
    <property type="nucleotide sequence ID" value="NZ_BMIU01000021.1"/>
</dbReference>